<feature type="binding site" evidence="9">
    <location>
        <position position="170"/>
    </location>
    <ligand>
        <name>substrate</name>
    </ligand>
</feature>
<dbReference type="HAMAP" id="MF_00540">
    <property type="entry name" value="A_deaminase"/>
    <property type="match status" value="1"/>
</dbReference>
<accession>A0A2I1YFJ8</accession>
<organism evidence="11 12">
    <name type="scientific">Streptococcus macedonicus</name>
    <name type="common">Streptococcus gallolyticus macedonicus</name>
    <dbReference type="NCBI Taxonomy" id="59310"/>
    <lineage>
        <taxon>Bacteria</taxon>
        <taxon>Bacillati</taxon>
        <taxon>Bacillota</taxon>
        <taxon>Bacilli</taxon>
        <taxon>Lactobacillales</taxon>
        <taxon>Streptococcaceae</taxon>
        <taxon>Streptococcus</taxon>
    </lineage>
</organism>
<feature type="site" description="Important for catalytic activity" evidence="9">
    <location>
        <position position="220"/>
    </location>
</feature>
<evidence type="ECO:0000313" key="11">
    <source>
        <dbReference type="EMBL" id="PLA53606.1"/>
    </source>
</evidence>
<feature type="binding site" evidence="9">
    <location>
        <position position="279"/>
    </location>
    <ligand>
        <name>Zn(2+)</name>
        <dbReference type="ChEBI" id="CHEBI:29105"/>
        <note>catalytic</note>
    </ligand>
</feature>
<dbReference type="InterPro" id="IPR032466">
    <property type="entry name" value="Metal_Hydrolase"/>
</dbReference>
<keyword evidence="4 9" id="KW-0862">Zinc</keyword>
<comment type="cofactor">
    <cofactor evidence="9">
        <name>Zn(2+)</name>
        <dbReference type="ChEBI" id="CHEBI:29105"/>
    </cofactor>
    <text evidence="9">Binds 1 zinc ion per subunit.</text>
</comment>
<dbReference type="Gene3D" id="3.20.20.140">
    <property type="entry name" value="Metal-dependent hydrolases"/>
    <property type="match status" value="1"/>
</dbReference>
<dbReference type="GO" id="GO:0008270">
    <property type="term" value="F:zinc ion binding"/>
    <property type="evidence" value="ECO:0007669"/>
    <property type="project" value="UniProtKB-UniRule"/>
</dbReference>
<dbReference type="EC" id="3.5.4.4" evidence="1 9"/>
<dbReference type="Proteomes" id="UP000235073">
    <property type="component" value="Unassembled WGS sequence"/>
</dbReference>
<dbReference type="RefSeq" id="WP_101774302.1">
    <property type="nucleotide sequence ID" value="NZ_PKIB01000006.1"/>
</dbReference>
<comment type="similarity">
    <text evidence="9">Belongs to the metallo-dependent hydrolases superfamily. Adenosine and AMP deaminases family. Adenosine deaminase subfamily.</text>
</comment>
<dbReference type="GO" id="GO:0046103">
    <property type="term" value="P:inosine biosynthetic process"/>
    <property type="evidence" value="ECO:0007669"/>
    <property type="project" value="TreeGrafter"/>
</dbReference>
<dbReference type="PANTHER" id="PTHR11409:SF43">
    <property type="entry name" value="ADENOSINE DEAMINASE"/>
    <property type="match status" value="1"/>
</dbReference>
<feature type="domain" description="Adenosine deaminase" evidence="10">
    <location>
        <begin position="11"/>
        <end position="333"/>
    </location>
</feature>
<feature type="active site" description="Proton donor" evidence="9">
    <location>
        <position position="200"/>
    </location>
</feature>
<reference evidence="11 12" key="1">
    <citation type="submission" date="2017-12" db="EMBL/GenBank/DDBJ databases">
        <title>Phylogenetic diversity of female urinary microbiome.</title>
        <authorList>
            <person name="Thomas-White K."/>
            <person name="Wolfe A.J."/>
        </authorList>
    </citation>
    <scope>NUCLEOTIDE SEQUENCE [LARGE SCALE GENOMIC DNA]</scope>
    <source>
        <strain evidence="11 12">UMB0733</strain>
    </source>
</reference>
<comment type="catalytic activity">
    <reaction evidence="7">
        <text>adenosine + H2O + H(+) = inosine + NH4(+)</text>
        <dbReference type="Rhea" id="RHEA:24408"/>
        <dbReference type="ChEBI" id="CHEBI:15377"/>
        <dbReference type="ChEBI" id="CHEBI:15378"/>
        <dbReference type="ChEBI" id="CHEBI:16335"/>
        <dbReference type="ChEBI" id="CHEBI:17596"/>
        <dbReference type="ChEBI" id="CHEBI:28938"/>
        <dbReference type="EC" id="3.5.4.4"/>
    </reaction>
    <physiologicalReaction direction="left-to-right" evidence="7">
        <dbReference type="Rhea" id="RHEA:24409"/>
    </physiologicalReaction>
</comment>
<evidence type="ECO:0000256" key="8">
    <source>
        <dbReference type="ARBA" id="ARBA00049213"/>
    </source>
</evidence>
<protein>
    <recommendedName>
        <fullName evidence="1 9">Adenosine deaminase</fullName>
        <ecNumber evidence="1 9">3.5.4.4</ecNumber>
    </recommendedName>
    <alternativeName>
        <fullName evidence="6 9">Adenosine aminohydrolase</fullName>
    </alternativeName>
</protein>
<dbReference type="GO" id="GO:0005829">
    <property type="term" value="C:cytosol"/>
    <property type="evidence" value="ECO:0007669"/>
    <property type="project" value="TreeGrafter"/>
</dbReference>
<comment type="caution">
    <text evidence="9">Lacks conserved residue(s) required for the propagation of feature annotation.</text>
</comment>
<evidence type="ECO:0000256" key="1">
    <source>
        <dbReference type="ARBA" id="ARBA00012784"/>
    </source>
</evidence>
<feature type="binding site" evidence="9">
    <location>
        <position position="197"/>
    </location>
    <ligand>
        <name>Zn(2+)</name>
        <dbReference type="ChEBI" id="CHEBI:29105"/>
        <note>catalytic</note>
    </ligand>
</feature>
<evidence type="ECO:0000259" key="10">
    <source>
        <dbReference type="Pfam" id="PF00962"/>
    </source>
</evidence>
<evidence type="ECO:0000256" key="5">
    <source>
        <dbReference type="ARBA" id="ARBA00023080"/>
    </source>
</evidence>
<evidence type="ECO:0000256" key="7">
    <source>
        <dbReference type="ARBA" id="ARBA00047989"/>
    </source>
</evidence>
<dbReference type="InterPro" id="IPR001365">
    <property type="entry name" value="A_deaminase_dom"/>
</dbReference>
<comment type="caution">
    <text evidence="11">The sequence shown here is derived from an EMBL/GenBank/DDBJ whole genome shotgun (WGS) entry which is preliminary data.</text>
</comment>
<keyword evidence="3 9" id="KW-0378">Hydrolase</keyword>
<gene>
    <name evidence="9" type="primary">add</name>
    <name evidence="11" type="ORF">CYK21_07480</name>
</gene>
<evidence type="ECO:0000256" key="9">
    <source>
        <dbReference type="HAMAP-Rule" id="MF_00540"/>
    </source>
</evidence>
<dbReference type="GO" id="GO:0043103">
    <property type="term" value="P:hypoxanthine salvage"/>
    <property type="evidence" value="ECO:0007669"/>
    <property type="project" value="TreeGrafter"/>
</dbReference>
<keyword evidence="5 9" id="KW-0546">Nucleotide metabolism</keyword>
<comment type="function">
    <text evidence="9">Catalyzes the hydrolytic deamination of adenosine and 2-deoxyadenosine.</text>
</comment>
<dbReference type="GO" id="GO:0009117">
    <property type="term" value="P:nucleotide metabolic process"/>
    <property type="evidence" value="ECO:0007669"/>
    <property type="project" value="UniProtKB-KW"/>
</dbReference>
<dbReference type="GO" id="GO:0046936">
    <property type="term" value="F:2'-deoxyadenosine deaminase activity"/>
    <property type="evidence" value="ECO:0007669"/>
    <property type="project" value="RHEA"/>
</dbReference>
<evidence type="ECO:0000256" key="3">
    <source>
        <dbReference type="ARBA" id="ARBA00022801"/>
    </source>
</evidence>
<dbReference type="GO" id="GO:0009168">
    <property type="term" value="P:purine ribonucleoside monophosphate biosynthetic process"/>
    <property type="evidence" value="ECO:0007669"/>
    <property type="project" value="UniProtKB-UniRule"/>
</dbReference>
<keyword evidence="2 9" id="KW-0479">Metal-binding</keyword>
<dbReference type="SUPFAM" id="SSF51556">
    <property type="entry name" value="Metallo-dependent hydrolases"/>
    <property type="match status" value="1"/>
</dbReference>
<sequence length="344" mass="38151">MDKTTLKDLAKAELHCHLEVSISLGVIHQLAEMANITVSDKELKQLVVAPENAESLMDYFKTFDFVRLLLQTKEALHLAAYDVARQAAQENVIYTEIRFAPEVSMDEGLSASETVEVVLAGLKQAEEDFGIVAKVLVCGMKQSPKEVTRDIFEHVVELAEKGLFGFDFAGNELDFPPAQLADLIKETQALGLPMTFHAGECGCAHYIADSIAYDIKRIGHSTAIYNQPELIQEFIEKGVTAELELCLTSNLQTKAAKSLDEFPFLALKNAGAKITINTDTRTVSDTNLTKEYTLFVKHFGVSVADFLAFNKNAIQASFTNEAQKAELLSKIDNYMKHFCKNMLQ</sequence>
<feature type="binding site" evidence="9">
    <location>
        <position position="17"/>
    </location>
    <ligand>
        <name>Zn(2+)</name>
        <dbReference type="ChEBI" id="CHEBI:29105"/>
        <note>catalytic</note>
    </ligand>
</feature>
<feature type="binding site" evidence="9">
    <location>
        <position position="15"/>
    </location>
    <ligand>
        <name>Zn(2+)</name>
        <dbReference type="ChEBI" id="CHEBI:29105"/>
        <note>catalytic</note>
    </ligand>
</feature>
<dbReference type="NCBIfam" id="TIGR01430">
    <property type="entry name" value="aden_deam"/>
    <property type="match status" value="1"/>
</dbReference>
<evidence type="ECO:0000256" key="4">
    <source>
        <dbReference type="ARBA" id="ARBA00022833"/>
    </source>
</evidence>
<dbReference type="Pfam" id="PF00962">
    <property type="entry name" value="A_deaminase"/>
    <property type="match status" value="1"/>
</dbReference>
<dbReference type="InterPro" id="IPR006330">
    <property type="entry name" value="Ado/ade_deaminase"/>
</dbReference>
<name>A0A2I1YFJ8_STRMC</name>
<comment type="catalytic activity">
    <reaction evidence="8">
        <text>2'-deoxyadenosine + H2O + H(+) = 2'-deoxyinosine + NH4(+)</text>
        <dbReference type="Rhea" id="RHEA:28190"/>
        <dbReference type="ChEBI" id="CHEBI:15377"/>
        <dbReference type="ChEBI" id="CHEBI:15378"/>
        <dbReference type="ChEBI" id="CHEBI:17256"/>
        <dbReference type="ChEBI" id="CHEBI:28938"/>
        <dbReference type="ChEBI" id="CHEBI:28997"/>
        <dbReference type="EC" id="3.5.4.4"/>
    </reaction>
    <physiologicalReaction direction="left-to-right" evidence="8">
        <dbReference type="Rhea" id="RHEA:28191"/>
    </physiologicalReaction>
</comment>
<feature type="binding site" evidence="9">
    <location>
        <position position="17"/>
    </location>
    <ligand>
        <name>substrate</name>
    </ligand>
</feature>
<dbReference type="GO" id="GO:0004000">
    <property type="term" value="F:adenosine deaminase activity"/>
    <property type="evidence" value="ECO:0007669"/>
    <property type="project" value="UniProtKB-UniRule"/>
</dbReference>
<dbReference type="AlphaFoldDB" id="A0A2I1YFJ8"/>
<dbReference type="GO" id="GO:0006154">
    <property type="term" value="P:adenosine catabolic process"/>
    <property type="evidence" value="ECO:0007669"/>
    <property type="project" value="TreeGrafter"/>
</dbReference>
<dbReference type="EMBL" id="PKIB01000006">
    <property type="protein sequence ID" value="PLA53606.1"/>
    <property type="molecule type" value="Genomic_DNA"/>
</dbReference>
<evidence type="ECO:0000313" key="12">
    <source>
        <dbReference type="Proteomes" id="UP000235073"/>
    </source>
</evidence>
<proteinExistence type="inferred from homology"/>
<dbReference type="PANTHER" id="PTHR11409">
    <property type="entry name" value="ADENOSINE DEAMINASE"/>
    <property type="match status" value="1"/>
</dbReference>
<evidence type="ECO:0000256" key="6">
    <source>
        <dbReference type="ARBA" id="ARBA00031852"/>
    </source>
</evidence>
<evidence type="ECO:0000256" key="2">
    <source>
        <dbReference type="ARBA" id="ARBA00022723"/>
    </source>
</evidence>
<dbReference type="InterPro" id="IPR028893">
    <property type="entry name" value="A_deaminase"/>
</dbReference>